<feature type="transmembrane region" description="Helical" evidence="2">
    <location>
        <begin position="90"/>
        <end position="110"/>
    </location>
</feature>
<dbReference type="PIRSF" id="PIRSF018571">
    <property type="entry name" value="SpoIIGA"/>
    <property type="match status" value="1"/>
</dbReference>
<dbReference type="InterPro" id="IPR005081">
    <property type="entry name" value="SpoIIGA"/>
</dbReference>
<keyword evidence="2" id="KW-0812">Transmembrane</keyword>
<feature type="transmembrane region" description="Helical" evidence="2">
    <location>
        <begin position="33"/>
        <end position="52"/>
    </location>
</feature>
<dbReference type="Proteomes" id="UP000271031">
    <property type="component" value="Unassembled WGS sequence"/>
</dbReference>
<comment type="caution">
    <text evidence="3">The sequence shown here is derived from an EMBL/GenBank/DDBJ whole genome shotgun (WGS) entry which is preliminary data.</text>
</comment>
<sequence length="317" mass="35727">MVIYLDVILLLNLAIDAMLLYFTAYFRKERVVWWRLLLAAAFGSTYVAFFFFPAFAGMYQWMVKLLFSILMLWIAFGFRRILSFFQTLCIFYFVAFVFGGGVFALEYLGAGQNEIVNGILVTHNDGFGVGTKPTLLVLVAGFAIVIFLSRRSYQAIAEPKRRGQFLTEVVVKLADEHILCTGLIDTGNQLYEPFSRTPVMLMESRVFAHLIPSALTTYLAKAQDKMGQVDEVFSELPPEWQTRLRLIPYRSVSRGMDFLIAIKPDELSIVLDGQTFQTTKVLIGLNPIALSADGRYQAIVHPALIQSDPQVQAISNS</sequence>
<evidence type="ECO:0000313" key="3">
    <source>
        <dbReference type="EMBL" id="RNB91148.1"/>
    </source>
</evidence>
<feature type="transmembrane region" description="Helical" evidence="2">
    <location>
        <begin position="130"/>
        <end position="148"/>
    </location>
</feature>
<dbReference type="GO" id="GO:0004190">
    <property type="term" value="F:aspartic-type endopeptidase activity"/>
    <property type="evidence" value="ECO:0007669"/>
    <property type="project" value="InterPro"/>
</dbReference>
<evidence type="ECO:0000256" key="2">
    <source>
        <dbReference type="SAM" id="Phobius"/>
    </source>
</evidence>
<evidence type="ECO:0000313" key="4">
    <source>
        <dbReference type="Proteomes" id="UP000271031"/>
    </source>
</evidence>
<organism evidence="3 4">
    <name type="scientific">Brevibacillus fluminis</name>
    <dbReference type="NCBI Taxonomy" id="511487"/>
    <lineage>
        <taxon>Bacteria</taxon>
        <taxon>Bacillati</taxon>
        <taxon>Bacillota</taxon>
        <taxon>Bacilli</taxon>
        <taxon>Bacillales</taxon>
        <taxon>Paenibacillaceae</taxon>
        <taxon>Brevibacillus</taxon>
    </lineage>
</organism>
<dbReference type="Pfam" id="PF03419">
    <property type="entry name" value="Peptidase_U4"/>
    <property type="match status" value="1"/>
</dbReference>
<dbReference type="GO" id="GO:0006508">
    <property type="term" value="P:proteolysis"/>
    <property type="evidence" value="ECO:0007669"/>
    <property type="project" value="InterPro"/>
</dbReference>
<feature type="active site" evidence="1">
    <location>
        <position position="185"/>
    </location>
</feature>
<dbReference type="NCBIfam" id="TIGR02854">
    <property type="entry name" value="spore_II_GA"/>
    <property type="match status" value="1"/>
</dbReference>
<name>A0A3M8DSM4_9BACL</name>
<evidence type="ECO:0000256" key="1">
    <source>
        <dbReference type="PIRSR" id="PIRSR018571-1"/>
    </source>
</evidence>
<proteinExistence type="predicted"/>
<dbReference type="RefSeq" id="WP_122917000.1">
    <property type="nucleotide sequence ID" value="NZ_RHHQ01000006.1"/>
</dbReference>
<reference evidence="3 4" key="1">
    <citation type="submission" date="2018-10" db="EMBL/GenBank/DDBJ databases">
        <title>Phylogenomics of Brevibacillus.</title>
        <authorList>
            <person name="Dunlap C."/>
        </authorList>
    </citation>
    <scope>NUCLEOTIDE SEQUENCE [LARGE SCALE GENOMIC DNA]</scope>
    <source>
        <strain evidence="3 4">JCM 15716</strain>
    </source>
</reference>
<accession>A0A3M8DSM4</accession>
<dbReference type="OrthoDB" id="2690199at2"/>
<dbReference type="GO" id="GO:0030436">
    <property type="term" value="P:asexual sporulation"/>
    <property type="evidence" value="ECO:0007669"/>
    <property type="project" value="InterPro"/>
</dbReference>
<keyword evidence="2" id="KW-0472">Membrane</keyword>
<keyword evidence="2" id="KW-1133">Transmembrane helix</keyword>
<dbReference type="EMBL" id="RHHQ01000006">
    <property type="protein sequence ID" value="RNB91148.1"/>
    <property type="molecule type" value="Genomic_DNA"/>
</dbReference>
<feature type="transmembrane region" description="Helical" evidence="2">
    <location>
        <begin position="6"/>
        <end position="26"/>
    </location>
</feature>
<gene>
    <name evidence="3" type="primary">spoIIGA</name>
    <name evidence="3" type="ORF">EDM56_06065</name>
</gene>
<protein>
    <submittedName>
        <fullName evidence="3">Sigma-E processing peptidase SpoIIGA</fullName>
    </submittedName>
</protein>
<dbReference type="AlphaFoldDB" id="A0A3M8DSM4"/>
<keyword evidence="4" id="KW-1185">Reference proteome</keyword>
<feature type="transmembrane region" description="Helical" evidence="2">
    <location>
        <begin position="58"/>
        <end position="78"/>
    </location>
</feature>